<keyword evidence="6" id="KW-0687">Ribonucleoprotein</keyword>
<evidence type="ECO:0000256" key="4">
    <source>
        <dbReference type="ARBA" id="ARBA00022552"/>
    </source>
</evidence>
<keyword evidence="4 6" id="KW-0698">rRNA processing</keyword>
<comment type="subunit">
    <text evidence="6">Associates with 90S and pre-40S pre-ribosomal particles.</text>
</comment>
<evidence type="ECO:0000256" key="7">
    <source>
        <dbReference type="SAM" id="Coils"/>
    </source>
</evidence>
<name>F0W524_9STRA</name>
<dbReference type="InterPro" id="IPR009292">
    <property type="entry name" value="RRP36"/>
</dbReference>
<feature type="coiled-coil region" evidence="7">
    <location>
        <begin position="96"/>
        <end position="203"/>
    </location>
</feature>
<evidence type="ECO:0000256" key="6">
    <source>
        <dbReference type="RuleBase" id="RU368027"/>
    </source>
</evidence>
<dbReference type="AlphaFoldDB" id="F0W524"/>
<keyword evidence="7" id="KW-0175">Coiled coil</keyword>
<keyword evidence="5 6" id="KW-0539">Nucleus</keyword>
<evidence type="ECO:0000256" key="3">
    <source>
        <dbReference type="ARBA" id="ARBA00022517"/>
    </source>
</evidence>
<dbReference type="PANTHER" id="PTHR21738:SF0">
    <property type="entry name" value="RIBOSOMAL RNA PROCESSING PROTEIN 36 HOMOLOG"/>
    <property type="match status" value="1"/>
</dbReference>
<evidence type="ECO:0000313" key="8">
    <source>
        <dbReference type="EMBL" id="CCA16215.1"/>
    </source>
</evidence>
<reference evidence="8" key="2">
    <citation type="submission" date="2011-02" db="EMBL/GenBank/DDBJ databases">
        <authorList>
            <person name="MacLean D."/>
        </authorList>
    </citation>
    <scope>NUCLEOTIDE SEQUENCE</scope>
</reference>
<keyword evidence="3 6" id="KW-0690">Ribosome biogenesis</keyword>
<dbReference type="HOGENOM" id="CLU_048802_4_3_1"/>
<comment type="subcellular location">
    <subcellularLocation>
        <location evidence="1 6">Nucleus</location>
        <location evidence="1 6">Nucleolus</location>
    </subcellularLocation>
</comment>
<evidence type="ECO:0000256" key="5">
    <source>
        <dbReference type="ARBA" id="ARBA00023242"/>
    </source>
</evidence>
<gene>
    <name evidence="8" type="primary">AlNc14C19G1995</name>
    <name evidence="8" type="ORF">ALNC14_023580</name>
</gene>
<organism evidence="8">
    <name type="scientific">Albugo laibachii Nc14</name>
    <dbReference type="NCBI Taxonomy" id="890382"/>
    <lineage>
        <taxon>Eukaryota</taxon>
        <taxon>Sar</taxon>
        <taxon>Stramenopiles</taxon>
        <taxon>Oomycota</taxon>
        <taxon>Peronosporomycetes</taxon>
        <taxon>Albuginales</taxon>
        <taxon>Albuginaceae</taxon>
        <taxon>Albugo</taxon>
    </lineage>
</organism>
<reference evidence="8" key="1">
    <citation type="journal article" date="2011" name="PLoS Biol.">
        <title>Gene gain and loss during evolution of obligate parasitism in the white rust pathogen of Arabidopsis thaliana.</title>
        <authorList>
            <person name="Kemen E."/>
            <person name="Gardiner A."/>
            <person name="Schultz-Larsen T."/>
            <person name="Kemen A.C."/>
            <person name="Balmuth A.L."/>
            <person name="Robert-Seilaniantz A."/>
            <person name="Bailey K."/>
            <person name="Holub E."/>
            <person name="Studholme D.J."/>
            <person name="Maclean D."/>
            <person name="Jones J.D."/>
        </authorList>
    </citation>
    <scope>NUCLEOTIDE SEQUENCE</scope>
</reference>
<sequence length="230" mass="27333">MSTSVVSDSIPLQERLRLKKIGNEMYNDYTTESIKETASFTRTNKNQPIEITSKKPVGRFRQVVDVKNKRPHDPRFDPLCGKLNQDLFQKSYSFLDSYKENELETLRKEVRKAKNKERKGDLQVCILYVTETLHSISMLQQKVNLLAQEIKQKKKSDRLQNALTERKRQEREAVMNGKNPFYMKRKEKKNVELQIKFQELEESGNLVKFMAKKRKKNSNKDHRWLPRKRI</sequence>
<dbReference type="GO" id="GO:0005730">
    <property type="term" value="C:nucleolus"/>
    <property type="evidence" value="ECO:0007669"/>
    <property type="project" value="UniProtKB-SubCell"/>
</dbReference>
<evidence type="ECO:0000256" key="1">
    <source>
        <dbReference type="ARBA" id="ARBA00004604"/>
    </source>
</evidence>
<dbReference type="Pfam" id="PF06102">
    <property type="entry name" value="RRP36"/>
    <property type="match status" value="1"/>
</dbReference>
<dbReference type="PANTHER" id="PTHR21738">
    <property type="entry name" value="RIBOSOMAL RNA PROCESSING PROTEIN 36 HOMOLOG"/>
    <property type="match status" value="1"/>
</dbReference>
<accession>F0W524</accession>
<dbReference type="GO" id="GO:0030686">
    <property type="term" value="C:90S preribosome"/>
    <property type="evidence" value="ECO:0007669"/>
    <property type="project" value="TreeGrafter"/>
</dbReference>
<comment type="function">
    <text evidence="6">Component of the 90S pre-ribosome involved in the maturation of rRNAs. Required for early cleavages of the pre-RNAs in the 40S ribosomal subunit maturation pathway.</text>
</comment>
<dbReference type="EMBL" id="FR824064">
    <property type="protein sequence ID" value="CCA16215.1"/>
    <property type="molecule type" value="Genomic_DNA"/>
</dbReference>
<proteinExistence type="inferred from homology"/>
<evidence type="ECO:0000256" key="2">
    <source>
        <dbReference type="ARBA" id="ARBA00009418"/>
    </source>
</evidence>
<dbReference type="GO" id="GO:0000462">
    <property type="term" value="P:maturation of SSU-rRNA from tricistronic rRNA transcript (SSU-rRNA, 5.8S rRNA, LSU-rRNA)"/>
    <property type="evidence" value="ECO:0007669"/>
    <property type="project" value="TreeGrafter"/>
</dbReference>
<comment type="similarity">
    <text evidence="2 6">Belongs to the RRP36 family.</text>
</comment>
<protein>
    <recommendedName>
        <fullName evidence="6">rRNA biogenesis protein RRP36</fullName>
    </recommendedName>
</protein>